<dbReference type="AlphaFoldDB" id="A0A926DLY5"/>
<dbReference type="PANTHER" id="PTHR42920">
    <property type="entry name" value="OS03G0707200 PROTEIN-RELATED"/>
    <property type="match status" value="1"/>
</dbReference>
<evidence type="ECO:0000256" key="6">
    <source>
        <dbReference type="ARBA" id="ARBA00023136"/>
    </source>
</evidence>
<accession>A0A926DLY5</accession>
<evidence type="ECO:0000256" key="4">
    <source>
        <dbReference type="ARBA" id="ARBA00022692"/>
    </source>
</evidence>
<proteinExistence type="inferred from homology"/>
<dbReference type="SUPFAM" id="SSF103481">
    <property type="entry name" value="Multidrug resistance efflux transporter EmrE"/>
    <property type="match status" value="2"/>
</dbReference>
<keyword evidence="10" id="KW-1185">Reference proteome</keyword>
<dbReference type="Pfam" id="PF00892">
    <property type="entry name" value="EamA"/>
    <property type="match status" value="2"/>
</dbReference>
<evidence type="ECO:0000256" key="5">
    <source>
        <dbReference type="ARBA" id="ARBA00022989"/>
    </source>
</evidence>
<evidence type="ECO:0000256" key="3">
    <source>
        <dbReference type="ARBA" id="ARBA00022475"/>
    </source>
</evidence>
<sequence length="308" mass="33375">MSTKMRGNFLLAITALVWGISFVSQSIGMDYIGANTFNGIRTLLGGLVLLPVILITDAGKKKKGTYKKCNFKKLLLYGAVCGVLLCVASTLQSLGLKETTAGKSGFITALYIIFVSVMGIFAGRKLNLKIVSGVLLAVLGMYFLCLFGAEINFCFGDFLTFLCAIVFSFHILVIDRVAPKTDGVKLACTQFFVCGLLNCIAMFLFESPDWALIKQCIGAILYSGIMSCGVAYTLQIVGQKYTDPTSASMLMSLESVFAVLSGWILLGERMNVPQIFGCTLMFAAIVLVQLPERAAVLKNNKEMAENDI</sequence>
<dbReference type="EMBL" id="JACRSU010000001">
    <property type="protein sequence ID" value="MBC8540281.1"/>
    <property type="molecule type" value="Genomic_DNA"/>
</dbReference>
<dbReference type="InterPro" id="IPR051258">
    <property type="entry name" value="Diverse_Substrate_Transporter"/>
</dbReference>
<evidence type="ECO:0000256" key="2">
    <source>
        <dbReference type="ARBA" id="ARBA00007362"/>
    </source>
</evidence>
<gene>
    <name evidence="9" type="ORF">H8698_04755</name>
</gene>
<comment type="similarity">
    <text evidence="2">Belongs to the EamA transporter family.</text>
</comment>
<feature type="transmembrane region" description="Helical" evidence="7">
    <location>
        <begin position="155"/>
        <end position="174"/>
    </location>
</feature>
<organism evidence="9 10">
    <name type="scientific">Congzhengia minquanensis</name>
    <dbReference type="NCBI Taxonomy" id="2763657"/>
    <lineage>
        <taxon>Bacteria</taxon>
        <taxon>Bacillati</taxon>
        <taxon>Bacillota</taxon>
        <taxon>Clostridia</taxon>
        <taxon>Eubacteriales</taxon>
        <taxon>Oscillospiraceae</taxon>
        <taxon>Congzhengia</taxon>
    </lineage>
</organism>
<reference evidence="9" key="1">
    <citation type="submission" date="2020-08" db="EMBL/GenBank/DDBJ databases">
        <title>Genome public.</title>
        <authorList>
            <person name="Liu C."/>
            <person name="Sun Q."/>
        </authorList>
    </citation>
    <scope>NUCLEOTIDE SEQUENCE</scope>
    <source>
        <strain evidence="9">H8</strain>
    </source>
</reference>
<feature type="domain" description="EamA" evidence="8">
    <location>
        <begin position="155"/>
        <end position="288"/>
    </location>
</feature>
<name>A0A926DLY5_9FIRM</name>
<feature type="transmembrane region" description="Helical" evidence="7">
    <location>
        <begin position="272"/>
        <end position="290"/>
    </location>
</feature>
<dbReference type="Gene3D" id="1.10.3730.20">
    <property type="match status" value="1"/>
</dbReference>
<dbReference type="InterPro" id="IPR000620">
    <property type="entry name" value="EamA_dom"/>
</dbReference>
<keyword evidence="4 7" id="KW-0812">Transmembrane</keyword>
<feature type="domain" description="EamA" evidence="8">
    <location>
        <begin position="6"/>
        <end position="144"/>
    </location>
</feature>
<dbReference type="GO" id="GO:0005886">
    <property type="term" value="C:plasma membrane"/>
    <property type="evidence" value="ECO:0007669"/>
    <property type="project" value="UniProtKB-SubCell"/>
</dbReference>
<comment type="caution">
    <text evidence="9">The sequence shown here is derived from an EMBL/GenBank/DDBJ whole genome shotgun (WGS) entry which is preliminary data.</text>
</comment>
<evidence type="ECO:0000259" key="8">
    <source>
        <dbReference type="Pfam" id="PF00892"/>
    </source>
</evidence>
<evidence type="ECO:0000313" key="10">
    <source>
        <dbReference type="Proteomes" id="UP000611762"/>
    </source>
</evidence>
<evidence type="ECO:0000313" key="9">
    <source>
        <dbReference type="EMBL" id="MBC8540281.1"/>
    </source>
</evidence>
<dbReference type="PANTHER" id="PTHR42920:SF5">
    <property type="entry name" value="EAMA DOMAIN-CONTAINING PROTEIN"/>
    <property type="match status" value="1"/>
</dbReference>
<keyword evidence="3" id="KW-1003">Cell membrane</keyword>
<feature type="transmembrane region" description="Helical" evidence="7">
    <location>
        <begin position="186"/>
        <end position="205"/>
    </location>
</feature>
<comment type="subcellular location">
    <subcellularLocation>
        <location evidence="1">Cell membrane</location>
        <topology evidence="1">Multi-pass membrane protein</topology>
    </subcellularLocation>
</comment>
<dbReference type="RefSeq" id="WP_249311373.1">
    <property type="nucleotide sequence ID" value="NZ_JACRSU010000001.1"/>
</dbReference>
<feature type="transmembrane region" description="Helical" evidence="7">
    <location>
        <begin position="246"/>
        <end position="266"/>
    </location>
</feature>
<keyword evidence="6 7" id="KW-0472">Membrane</keyword>
<feature type="transmembrane region" description="Helical" evidence="7">
    <location>
        <begin position="211"/>
        <end position="234"/>
    </location>
</feature>
<evidence type="ECO:0000256" key="7">
    <source>
        <dbReference type="SAM" id="Phobius"/>
    </source>
</evidence>
<feature type="transmembrane region" description="Helical" evidence="7">
    <location>
        <begin position="106"/>
        <end position="123"/>
    </location>
</feature>
<protein>
    <submittedName>
        <fullName evidence="9">DMT family transporter</fullName>
    </submittedName>
</protein>
<dbReference type="InterPro" id="IPR037185">
    <property type="entry name" value="EmrE-like"/>
</dbReference>
<feature type="transmembrane region" description="Helical" evidence="7">
    <location>
        <begin position="38"/>
        <end position="55"/>
    </location>
</feature>
<evidence type="ECO:0000256" key="1">
    <source>
        <dbReference type="ARBA" id="ARBA00004651"/>
    </source>
</evidence>
<dbReference type="Proteomes" id="UP000611762">
    <property type="component" value="Unassembled WGS sequence"/>
</dbReference>
<feature type="transmembrane region" description="Helical" evidence="7">
    <location>
        <begin position="130"/>
        <end position="149"/>
    </location>
</feature>
<keyword evidence="5 7" id="KW-1133">Transmembrane helix</keyword>
<feature type="transmembrane region" description="Helical" evidence="7">
    <location>
        <begin position="75"/>
        <end position="94"/>
    </location>
</feature>